<feature type="transmembrane region" description="Helical" evidence="1">
    <location>
        <begin position="43"/>
        <end position="72"/>
    </location>
</feature>
<dbReference type="Pfam" id="PF07332">
    <property type="entry name" value="Phage_holin_3_6"/>
    <property type="match status" value="1"/>
</dbReference>
<reference evidence="2 3" key="1">
    <citation type="submission" date="2018-09" db="EMBL/GenBank/DDBJ databases">
        <title>YIM 75507 draft genome.</title>
        <authorList>
            <person name="Tang S."/>
            <person name="Feng Y."/>
        </authorList>
    </citation>
    <scope>NUCLEOTIDE SEQUENCE [LARGE SCALE GENOMIC DNA]</scope>
    <source>
        <strain evidence="2 3">YIM 75507</strain>
    </source>
</reference>
<dbReference type="OrthoDB" id="4870234at2"/>
<protein>
    <submittedName>
        <fullName evidence="2">Phage holin family protein</fullName>
    </submittedName>
</protein>
<dbReference type="RefSeq" id="WP_119926922.1">
    <property type="nucleotide sequence ID" value="NZ_QZEY01000004.1"/>
</dbReference>
<keyword evidence="1" id="KW-0472">Membrane</keyword>
<keyword evidence="1" id="KW-1133">Transmembrane helix</keyword>
<accession>A0A3A4BNP9</accession>
<feature type="transmembrane region" description="Helical" evidence="1">
    <location>
        <begin position="78"/>
        <end position="100"/>
    </location>
</feature>
<keyword evidence="1" id="KW-0812">Transmembrane</keyword>
<keyword evidence="3" id="KW-1185">Reference proteome</keyword>
<evidence type="ECO:0000256" key="1">
    <source>
        <dbReference type="SAM" id="Phobius"/>
    </source>
</evidence>
<proteinExistence type="predicted"/>
<dbReference type="EMBL" id="QZEY01000004">
    <property type="protein sequence ID" value="RJL32674.1"/>
    <property type="molecule type" value="Genomic_DNA"/>
</dbReference>
<dbReference type="Proteomes" id="UP000265768">
    <property type="component" value="Unassembled WGS sequence"/>
</dbReference>
<evidence type="ECO:0000313" key="2">
    <source>
        <dbReference type="EMBL" id="RJL32674.1"/>
    </source>
</evidence>
<comment type="caution">
    <text evidence="2">The sequence shown here is derived from an EMBL/GenBank/DDBJ whole genome shotgun (WGS) entry which is preliminary data.</text>
</comment>
<organism evidence="2 3">
    <name type="scientific">Bailinhaonella thermotolerans</name>
    <dbReference type="NCBI Taxonomy" id="1070861"/>
    <lineage>
        <taxon>Bacteria</taxon>
        <taxon>Bacillati</taxon>
        <taxon>Actinomycetota</taxon>
        <taxon>Actinomycetes</taxon>
        <taxon>Streptosporangiales</taxon>
        <taxon>Streptosporangiaceae</taxon>
        <taxon>Bailinhaonella</taxon>
    </lineage>
</organism>
<name>A0A3A4BNP9_9ACTN</name>
<dbReference type="AlphaFoldDB" id="A0A3A4BNP9"/>
<gene>
    <name evidence="2" type="ORF">D5H75_14345</name>
</gene>
<dbReference type="InterPro" id="IPR009937">
    <property type="entry name" value="Phage_holin_3_6"/>
</dbReference>
<evidence type="ECO:0000313" key="3">
    <source>
        <dbReference type="Proteomes" id="UP000265768"/>
    </source>
</evidence>
<sequence>MTRQSEEMTTGQLISQLSEQVSRLVKDEMRLARLEMQEKGKRAGLGAGMAGGAGVLALYGGLALVAAVILLLALVLPAWVSALIVGVVLLLVAGGLAMAAKKQVQRAVPPTPDETMRNVKTDIDVVKQRARR</sequence>